<evidence type="ECO:0000256" key="1">
    <source>
        <dbReference type="ARBA" id="ARBA00003236"/>
    </source>
</evidence>
<dbReference type="AlphaFoldDB" id="A0A1G5ZWS5"/>
<evidence type="ECO:0000256" key="2">
    <source>
        <dbReference type="ARBA" id="ARBA00010973"/>
    </source>
</evidence>
<feature type="domain" description="NodB homology" evidence="5">
    <location>
        <begin position="75"/>
        <end position="292"/>
    </location>
</feature>
<dbReference type="STRING" id="1165689.SAMN02927914_06458"/>
<accession>A0A1G5ZWS5</accession>
<gene>
    <name evidence="6" type="ORF">SAMN02927914_06458</name>
</gene>
<dbReference type="Proteomes" id="UP000198588">
    <property type="component" value="Unassembled WGS sequence"/>
</dbReference>
<dbReference type="PANTHER" id="PTHR43123:SF1">
    <property type="entry name" value="POLYSACCHARIDE DEACETYLASE-RELATED"/>
    <property type="match status" value="1"/>
</dbReference>
<evidence type="ECO:0000313" key="7">
    <source>
        <dbReference type="Proteomes" id="UP000198588"/>
    </source>
</evidence>
<dbReference type="PROSITE" id="PS51677">
    <property type="entry name" value="NODB"/>
    <property type="match status" value="1"/>
</dbReference>
<dbReference type="CDD" id="cd10977">
    <property type="entry name" value="CE4_PuuE_SpCDA1"/>
    <property type="match status" value="1"/>
</dbReference>
<dbReference type="InterPro" id="IPR002509">
    <property type="entry name" value="NODB_dom"/>
</dbReference>
<evidence type="ECO:0000313" key="6">
    <source>
        <dbReference type="EMBL" id="SDA99112.1"/>
    </source>
</evidence>
<name>A0A1G5ZWS5_9HYPH</name>
<evidence type="ECO:0000256" key="3">
    <source>
        <dbReference type="ARBA" id="ARBA00020071"/>
    </source>
</evidence>
<evidence type="ECO:0000256" key="4">
    <source>
        <dbReference type="ARBA" id="ARBA00032976"/>
    </source>
</evidence>
<dbReference type="InterPro" id="IPR011330">
    <property type="entry name" value="Glyco_hydro/deAcase_b/a-brl"/>
</dbReference>
<dbReference type="PANTHER" id="PTHR43123">
    <property type="entry name" value="POLYSACCHARIDE DEACETYLASE-RELATED"/>
    <property type="match status" value="1"/>
</dbReference>
<organism evidence="6 7">
    <name type="scientific">Mesorhizobium qingshengii</name>
    <dbReference type="NCBI Taxonomy" id="1165689"/>
    <lineage>
        <taxon>Bacteria</taxon>
        <taxon>Pseudomonadati</taxon>
        <taxon>Pseudomonadota</taxon>
        <taxon>Alphaproteobacteria</taxon>
        <taxon>Hyphomicrobiales</taxon>
        <taxon>Phyllobacteriaceae</taxon>
        <taxon>Mesorhizobium</taxon>
    </lineage>
</organism>
<dbReference type="Gene3D" id="3.20.20.370">
    <property type="entry name" value="Glycoside hydrolase/deacetylase"/>
    <property type="match status" value="1"/>
</dbReference>
<dbReference type="SUPFAM" id="SSF88713">
    <property type="entry name" value="Glycoside hydrolase/deacetylase"/>
    <property type="match status" value="1"/>
</dbReference>
<dbReference type="GO" id="GO:0016810">
    <property type="term" value="F:hydrolase activity, acting on carbon-nitrogen (but not peptide) bonds"/>
    <property type="evidence" value="ECO:0007669"/>
    <property type="project" value="InterPro"/>
</dbReference>
<dbReference type="InterPro" id="IPR017625">
    <property type="entry name" value="PuuE"/>
</dbReference>
<protein>
    <recommendedName>
        <fullName evidence="3">Chitooligosaccharide deacetylase</fullName>
    </recommendedName>
    <alternativeName>
        <fullName evidence="4">Nodulation protein B</fullName>
    </alternativeName>
</protein>
<evidence type="ECO:0000259" key="5">
    <source>
        <dbReference type="PROSITE" id="PS51677"/>
    </source>
</evidence>
<dbReference type="GO" id="GO:0005975">
    <property type="term" value="P:carbohydrate metabolic process"/>
    <property type="evidence" value="ECO:0007669"/>
    <property type="project" value="InterPro"/>
</dbReference>
<comment type="function">
    <text evidence="1">Is involved in generating a small heat-stable compound (Nod), an acylated oligomer of N-acetylglucosamine, that stimulates mitosis in various plant protoplasts.</text>
</comment>
<proteinExistence type="inferred from homology"/>
<sequence length="310" mass="35735">MNPIRKVARSLERDFVGYGETPPDPRWPGNARIAVNFVLNYEEGSEYSIGDGDGLSDTGLIEMSHAPVAVGQRDLAAESMFEYGSRVGFWRLMRLFSERQLPMTIYACALALERNLEAARAISAAKHDICCHGWRWVEHFKLSEDEERRHIQLAIESLKKTIGERPIGWYCRYGPSENTRRLLIEEGSFIYDSDSYCDELPYYVVAEGQPHLVIPYTLTNNDLKWGTGNFGTGEDFFVYLRESFDMLYDEGRSKPKMMNIGMHMRLLGHPGRASGLERFLDYVQSKADVWVCRRNEIARHWLEHHPFNPV</sequence>
<dbReference type="EMBL" id="FMXM01000038">
    <property type="protein sequence ID" value="SDA99112.1"/>
    <property type="molecule type" value="Genomic_DNA"/>
</dbReference>
<comment type="similarity">
    <text evidence="2">Belongs to the polysaccharide deacetylase family.</text>
</comment>
<reference evidence="6 7" key="1">
    <citation type="submission" date="2016-10" db="EMBL/GenBank/DDBJ databases">
        <authorList>
            <person name="de Groot N.N."/>
        </authorList>
    </citation>
    <scope>NUCLEOTIDE SEQUENCE [LARGE SCALE GENOMIC DNA]</scope>
    <source>
        <strain evidence="6 7">CGMCC 1.12097</strain>
    </source>
</reference>
<dbReference type="Pfam" id="PF01522">
    <property type="entry name" value="Polysacc_deac_1"/>
    <property type="match status" value="1"/>
</dbReference>